<evidence type="ECO:0000313" key="1">
    <source>
        <dbReference type="EMBL" id="KAJ3562099.1"/>
    </source>
</evidence>
<protein>
    <submittedName>
        <fullName evidence="1">Uncharacterized protein</fullName>
    </submittedName>
</protein>
<sequence length="133" mass="15047">MSASPECSALFTTSTDSPLKELDVSTFYPYLNSPLEELQVSTFYPYLDSPLEELRVSTYHPYLDSPLEELDAFAHYPYLDSILFRNMTPSVGSEGLGPDQLNMPELVQDDDDQGRVVLYEEVIFLESPSEYDG</sequence>
<evidence type="ECO:0000313" key="2">
    <source>
        <dbReference type="Proteomes" id="UP001213000"/>
    </source>
</evidence>
<reference evidence="1" key="1">
    <citation type="submission" date="2022-07" db="EMBL/GenBank/DDBJ databases">
        <title>Genome Sequence of Leucocoprinus birnbaumii.</title>
        <authorList>
            <person name="Buettner E."/>
        </authorList>
    </citation>
    <scope>NUCLEOTIDE SEQUENCE</scope>
    <source>
        <strain evidence="1">VT141</strain>
    </source>
</reference>
<organism evidence="1 2">
    <name type="scientific">Leucocoprinus birnbaumii</name>
    <dbReference type="NCBI Taxonomy" id="56174"/>
    <lineage>
        <taxon>Eukaryota</taxon>
        <taxon>Fungi</taxon>
        <taxon>Dikarya</taxon>
        <taxon>Basidiomycota</taxon>
        <taxon>Agaricomycotina</taxon>
        <taxon>Agaricomycetes</taxon>
        <taxon>Agaricomycetidae</taxon>
        <taxon>Agaricales</taxon>
        <taxon>Agaricineae</taxon>
        <taxon>Agaricaceae</taxon>
        <taxon>Leucocoprinus</taxon>
    </lineage>
</organism>
<dbReference type="AlphaFoldDB" id="A0AAD5VJT4"/>
<accession>A0AAD5VJT4</accession>
<name>A0AAD5VJT4_9AGAR</name>
<dbReference type="Proteomes" id="UP001213000">
    <property type="component" value="Unassembled WGS sequence"/>
</dbReference>
<gene>
    <name evidence="1" type="ORF">NP233_g9784</name>
</gene>
<keyword evidence="2" id="KW-1185">Reference proteome</keyword>
<proteinExistence type="predicted"/>
<comment type="caution">
    <text evidence="1">The sequence shown here is derived from an EMBL/GenBank/DDBJ whole genome shotgun (WGS) entry which is preliminary data.</text>
</comment>
<dbReference type="EMBL" id="JANIEX010000912">
    <property type="protein sequence ID" value="KAJ3562099.1"/>
    <property type="molecule type" value="Genomic_DNA"/>
</dbReference>